<protein>
    <submittedName>
        <fullName evidence="2">Uncharacterized protein</fullName>
    </submittedName>
</protein>
<gene>
    <name evidence="2" type="ORF">AWRI4233_LOCUS1296</name>
</gene>
<organism evidence="2 3">
    <name type="scientific">Aureobasidium mustum</name>
    <dbReference type="NCBI Taxonomy" id="2773714"/>
    <lineage>
        <taxon>Eukaryota</taxon>
        <taxon>Fungi</taxon>
        <taxon>Dikarya</taxon>
        <taxon>Ascomycota</taxon>
        <taxon>Pezizomycotina</taxon>
        <taxon>Dothideomycetes</taxon>
        <taxon>Dothideomycetidae</taxon>
        <taxon>Dothideales</taxon>
        <taxon>Saccotheciaceae</taxon>
        <taxon>Aureobasidium</taxon>
    </lineage>
</organism>
<evidence type="ECO:0000313" key="2">
    <source>
        <dbReference type="EMBL" id="CAD0087259.1"/>
    </source>
</evidence>
<dbReference type="Proteomes" id="UP000714618">
    <property type="component" value="Unassembled WGS sequence"/>
</dbReference>
<feature type="region of interest" description="Disordered" evidence="1">
    <location>
        <begin position="50"/>
        <end position="75"/>
    </location>
</feature>
<proteinExistence type="predicted"/>
<dbReference type="OrthoDB" id="10305346at2759"/>
<accession>A0A9N8PA11</accession>
<evidence type="ECO:0000256" key="1">
    <source>
        <dbReference type="SAM" id="MobiDB-lite"/>
    </source>
</evidence>
<evidence type="ECO:0000313" key="3">
    <source>
        <dbReference type="Proteomes" id="UP000714618"/>
    </source>
</evidence>
<comment type="caution">
    <text evidence="2">The sequence shown here is derived from an EMBL/GenBank/DDBJ whole genome shotgun (WGS) entry which is preliminary data.</text>
</comment>
<sequence length="75" mass="8607">MDQNDSLTRLQGLQADLVAFSESRLLNVDRLWTELEDSIADFRKLLDRQSKSDKSRQALKAGTLVKTEKKKKTAR</sequence>
<dbReference type="EMBL" id="CAIJEO010000002">
    <property type="protein sequence ID" value="CAD0087259.1"/>
    <property type="molecule type" value="Genomic_DNA"/>
</dbReference>
<keyword evidence="3" id="KW-1185">Reference proteome</keyword>
<dbReference type="AlphaFoldDB" id="A0A9N8PA11"/>
<name>A0A9N8PA11_9PEZI</name>
<reference evidence="2" key="1">
    <citation type="submission" date="2020-06" db="EMBL/GenBank/DDBJ databases">
        <authorList>
            <person name="Onetto C."/>
        </authorList>
    </citation>
    <scope>NUCLEOTIDE SEQUENCE</scope>
</reference>
<dbReference type="GO" id="GO:0005643">
    <property type="term" value="C:nuclear pore"/>
    <property type="evidence" value="ECO:0007669"/>
    <property type="project" value="InterPro"/>
</dbReference>